<evidence type="ECO:0000313" key="3">
    <source>
        <dbReference type="EMBL" id="PIV38636.1"/>
    </source>
</evidence>
<sequence length="530" mass="56440">NIGSINGCWEYSGAIVFKARVGSTTSSQDLSVNKLVRNQTTGQTSYVNSTSAYAGDRLNFQVQITNTGNVILSNVIVRDQLPYQLTYVTGSTQSDGGYVADGISSGGINIGSLNAGAVRTLTFDATANSSYSSQNVTNTAYARADSVSERSFSASIYLSPVSSPSPSPSGGLSIAKTVRNQNYSYGSYGESASAISGERVTFQIQISNNSNFTANNVIVWDNLPSGLSYIPGTARLDSGYVADSLISSGGVNIGSIYSGATRTIVFDASVSSVDTGYNQTLTNYAYVRADQLNEINDPATVYVSQQTTYYSNLTLTKMVRNLSTNQTGLTTSTNASVGDRLMFTLQLVTPVGSNQYNQVNNIRVWDILPAGLTYVAGTARMDGGLVNDTLVSGNGINVGTMFSNQTKTITFEATVNSYGAGQTMTNYAYASADGLAQQSAFAQINTGSIITTPVVTPIQTQTPTPAVLGASVRAVTGADDWGLKAAASTMTALWAIFILYVLMEHADFWRDKKLQFVLWKLRLKERNLKA</sequence>
<dbReference type="InterPro" id="IPR013783">
    <property type="entry name" value="Ig-like_fold"/>
</dbReference>
<keyword evidence="1" id="KW-0812">Transmembrane</keyword>
<dbReference type="EMBL" id="PEUE01000027">
    <property type="protein sequence ID" value="PIV38636.1"/>
    <property type="molecule type" value="Genomic_DNA"/>
</dbReference>
<dbReference type="Gene3D" id="2.60.40.10">
    <property type="entry name" value="Immunoglobulins"/>
    <property type="match status" value="1"/>
</dbReference>
<dbReference type="AlphaFoldDB" id="A0A2M7D6I8"/>
<reference evidence="4" key="1">
    <citation type="submission" date="2017-09" db="EMBL/GenBank/DDBJ databases">
        <title>Depth-based differentiation of microbial function through sediment-hosted aquifers and enrichment of novel symbionts in the deep terrestrial subsurface.</title>
        <authorList>
            <person name="Probst A.J."/>
            <person name="Ladd B."/>
            <person name="Jarett J.K."/>
            <person name="Geller-Mcgrath D.E."/>
            <person name="Sieber C.M.K."/>
            <person name="Emerson J.B."/>
            <person name="Anantharaman K."/>
            <person name="Thomas B.C."/>
            <person name="Malmstrom R."/>
            <person name="Stieglmeier M."/>
            <person name="Klingl A."/>
            <person name="Woyke T."/>
            <person name="Ryan C.M."/>
            <person name="Banfield J.F."/>
        </authorList>
    </citation>
    <scope>NUCLEOTIDE SEQUENCE [LARGE SCALE GENOMIC DNA]</scope>
</reference>
<dbReference type="NCBIfam" id="TIGR01451">
    <property type="entry name" value="B_ant_repeat"/>
    <property type="match status" value="3"/>
</dbReference>
<dbReference type="InterPro" id="IPR051172">
    <property type="entry name" value="Chlamydia_OmcB"/>
</dbReference>
<feature type="domain" description="DUF11" evidence="2">
    <location>
        <begin position="46"/>
        <end position="145"/>
    </location>
</feature>
<feature type="non-terminal residue" evidence="3">
    <location>
        <position position="1"/>
    </location>
</feature>
<accession>A0A2M7D6I8</accession>
<dbReference type="InterPro" id="IPR047589">
    <property type="entry name" value="DUF11_rpt"/>
</dbReference>
<organism evidence="3 4">
    <name type="scientific">Candidatus Portnoybacteria bacterium CG02_land_8_20_14_3_00_45_8</name>
    <dbReference type="NCBI Taxonomy" id="1974807"/>
    <lineage>
        <taxon>Bacteria</taxon>
        <taxon>Candidatus Portnoyibacteriota</taxon>
    </lineage>
</organism>
<keyword evidence="1" id="KW-0472">Membrane</keyword>
<dbReference type="Pfam" id="PF01345">
    <property type="entry name" value="DUF11"/>
    <property type="match status" value="3"/>
</dbReference>
<dbReference type="PANTHER" id="PTHR34819:SF3">
    <property type="entry name" value="CELL SURFACE PROTEIN"/>
    <property type="match status" value="1"/>
</dbReference>
<feature type="domain" description="DUF11" evidence="2">
    <location>
        <begin position="331"/>
        <end position="432"/>
    </location>
</feature>
<feature type="domain" description="DUF11" evidence="2">
    <location>
        <begin position="192"/>
        <end position="296"/>
    </location>
</feature>
<evidence type="ECO:0000259" key="2">
    <source>
        <dbReference type="Pfam" id="PF01345"/>
    </source>
</evidence>
<feature type="transmembrane region" description="Helical" evidence="1">
    <location>
        <begin position="481"/>
        <end position="503"/>
    </location>
</feature>
<protein>
    <recommendedName>
        <fullName evidence="2">DUF11 domain-containing protein</fullName>
    </recommendedName>
</protein>
<name>A0A2M7D6I8_9BACT</name>
<comment type="caution">
    <text evidence="3">The sequence shown here is derived from an EMBL/GenBank/DDBJ whole genome shotgun (WGS) entry which is preliminary data.</text>
</comment>
<evidence type="ECO:0000256" key="1">
    <source>
        <dbReference type="SAM" id="Phobius"/>
    </source>
</evidence>
<keyword evidence="1" id="KW-1133">Transmembrane helix</keyword>
<dbReference type="InterPro" id="IPR001434">
    <property type="entry name" value="OmcB-like_DUF11"/>
</dbReference>
<gene>
    <name evidence="3" type="ORF">COS30_00995</name>
</gene>
<evidence type="ECO:0000313" key="4">
    <source>
        <dbReference type="Proteomes" id="UP000229247"/>
    </source>
</evidence>
<dbReference type="PANTHER" id="PTHR34819">
    <property type="entry name" value="LARGE CYSTEINE-RICH PERIPLASMIC PROTEIN OMCB"/>
    <property type="match status" value="1"/>
</dbReference>
<dbReference type="Proteomes" id="UP000229247">
    <property type="component" value="Unassembled WGS sequence"/>
</dbReference>
<dbReference type="Gene3D" id="2.60.40.740">
    <property type="match status" value="1"/>
</dbReference>
<proteinExistence type="predicted"/>